<evidence type="ECO:0000313" key="1">
    <source>
        <dbReference type="EMBL" id="QHT24127.1"/>
    </source>
</evidence>
<name>A0A6C0E4M8_9ZZZZ</name>
<dbReference type="EMBL" id="MN739741">
    <property type="protein sequence ID" value="QHT24127.1"/>
    <property type="molecule type" value="Genomic_DNA"/>
</dbReference>
<reference evidence="1" key="1">
    <citation type="journal article" date="2020" name="Nature">
        <title>Giant virus diversity and host interactions through global metagenomics.</title>
        <authorList>
            <person name="Schulz F."/>
            <person name="Roux S."/>
            <person name="Paez-Espino D."/>
            <person name="Jungbluth S."/>
            <person name="Walsh D.A."/>
            <person name="Denef V.J."/>
            <person name="McMahon K.D."/>
            <person name="Konstantinidis K.T."/>
            <person name="Eloe-Fadrosh E.A."/>
            <person name="Kyrpides N.C."/>
            <person name="Woyke T."/>
        </authorList>
    </citation>
    <scope>NUCLEOTIDE SEQUENCE</scope>
    <source>
        <strain evidence="1">GVMAG-M-3300023179-132</strain>
    </source>
</reference>
<protein>
    <submittedName>
        <fullName evidence="1">Uncharacterized protein</fullName>
    </submittedName>
</protein>
<organism evidence="1">
    <name type="scientific">viral metagenome</name>
    <dbReference type="NCBI Taxonomy" id="1070528"/>
    <lineage>
        <taxon>unclassified sequences</taxon>
        <taxon>metagenomes</taxon>
        <taxon>organismal metagenomes</taxon>
    </lineage>
</organism>
<accession>A0A6C0E4M8</accession>
<proteinExistence type="predicted"/>
<sequence length="103" mass="11628">MCDYDLTDEELARKYGGLTYNEKTGNSVDGTGRVRRIAHTRANGDLMDEMQAGILFDTLDGDSVLSLEGLTEKYGPLTLTKYDYYVDNKGIIRRILPYTPLVR</sequence>
<dbReference type="AlphaFoldDB" id="A0A6C0E4M8"/>